<name>A0A381SZU6_9ZZZZ</name>
<gene>
    <name evidence="5" type="ORF">METZ01_LOCUS60821</name>
</gene>
<dbReference type="GO" id="GO:0006508">
    <property type="term" value="P:proteolysis"/>
    <property type="evidence" value="ECO:0007669"/>
    <property type="project" value="UniProtKB-KW"/>
</dbReference>
<feature type="domain" description="LD-carboxypeptidase C-terminal" evidence="4">
    <location>
        <begin position="1"/>
        <end position="83"/>
    </location>
</feature>
<dbReference type="InterPro" id="IPR040921">
    <property type="entry name" value="Peptidase_S66C"/>
</dbReference>
<evidence type="ECO:0000313" key="5">
    <source>
        <dbReference type="EMBL" id="SVA07967.1"/>
    </source>
</evidence>
<protein>
    <recommendedName>
        <fullName evidence="4">LD-carboxypeptidase C-terminal domain-containing protein</fullName>
    </recommendedName>
</protein>
<dbReference type="SUPFAM" id="SSF141986">
    <property type="entry name" value="LD-carboxypeptidase A C-terminal domain-like"/>
    <property type="match status" value="1"/>
</dbReference>
<proteinExistence type="predicted"/>
<dbReference type="GO" id="GO:0008236">
    <property type="term" value="F:serine-type peptidase activity"/>
    <property type="evidence" value="ECO:0007669"/>
    <property type="project" value="UniProtKB-KW"/>
</dbReference>
<keyword evidence="1" id="KW-0121">Carboxypeptidase</keyword>
<evidence type="ECO:0000256" key="3">
    <source>
        <dbReference type="ARBA" id="ARBA00022825"/>
    </source>
</evidence>
<dbReference type="PANTHER" id="PTHR30237:SF2">
    <property type="entry name" value="MUREIN TETRAPEPTIDE CARBOXYPEPTIDASE"/>
    <property type="match status" value="1"/>
</dbReference>
<evidence type="ECO:0000256" key="1">
    <source>
        <dbReference type="ARBA" id="ARBA00022645"/>
    </source>
</evidence>
<dbReference type="EMBL" id="UINC01003628">
    <property type="protein sequence ID" value="SVA07967.1"/>
    <property type="molecule type" value="Genomic_DNA"/>
</dbReference>
<dbReference type="InterPro" id="IPR003507">
    <property type="entry name" value="S66_fam"/>
</dbReference>
<dbReference type="PANTHER" id="PTHR30237">
    <property type="entry name" value="MURAMOYLTETRAPEPTIDE CARBOXYPEPTIDASE"/>
    <property type="match status" value="1"/>
</dbReference>
<feature type="non-terminal residue" evidence="5">
    <location>
        <position position="1"/>
    </location>
</feature>
<dbReference type="AlphaFoldDB" id="A0A381SZU6"/>
<organism evidence="5">
    <name type="scientific">marine metagenome</name>
    <dbReference type="NCBI Taxonomy" id="408172"/>
    <lineage>
        <taxon>unclassified sequences</taxon>
        <taxon>metagenomes</taxon>
        <taxon>ecological metagenomes</taxon>
    </lineage>
</organism>
<dbReference type="GO" id="GO:0004180">
    <property type="term" value="F:carboxypeptidase activity"/>
    <property type="evidence" value="ECO:0007669"/>
    <property type="project" value="UniProtKB-KW"/>
</dbReference>
<keyword evidence="3" id="KW-0720">Serine protease</keyword>
<reference evidence="5" key="1">
    <citation type="submission" date="2018-05" db="EMBL/GenBank/DDBJ databases">
        <authorList>
            <person name="Lanie J.A."/>
            <person name="Ng W.-L."/>
            <person name="Kazmierczak K.M."/>
            <person name="Andrzejewski T.M."/>
            <person name="Davidsen T.M."/>
            <person name="Wayne K.J."/>
            <person name="Tettelin H."/>
            <person name="Glass J.I."/>
            <person name="Rusch D."/>
            <person name="Podicherti R."/>
            <person name="Tsui H.-C.T."/>
            <person name="Winkler M.E."/>
        </authorList>
    </citation>
    <scope>NUCLEOTIDE SEQUENCE</scope>
</reference>
<keyword evidence="2" id="KW-0645">Protease</keyword>
<keyword evidence="3" id="KW-0378">Hydrolase</keyword>
<dbReference type="Pfam" id="PF17676">
    <property type="entry name" value="Peptidase_S66C"/>
    <property type="match status" value="1"/>
</dbReference>
<accession>A0A381SZU6</accession>
<evidence type="ECO:0000256" key="2">
    <source>
        <dbReference type="ARBA" id="ARBA00022670"/>
    </source>
</evidence>
<sequence length="99" mass="10518">VGERPYRLDRMLTQLMQSGIIDLASAIIVGEFPECDEPGGHPTAYGAMVDVLRDFRGPIILGLPSGHTRGPGITLPFGVKVHITGGTHSRISINEAAVV</sequence>
<dbReference type="Gene3D" id="3.50.30.60">
    <property type="entry name" value="LD-carboxypeptidase A C-terminal domain-like"/>
    <property type="match status" value="1"/>
</dbReference>
<evidence type="ECO:0000259" key="4">
    <source>
        <dbReference type="Pfam" id="PF17676"/>
    </source>
</evidence>
<dbReference type="InterPro" id="IPR027461">
    <property type="entry name" value="Carboxypeptidase_A_C_sf"/>
</dbReference>